<proteinExistence type="predicted"/>
<accession>A0A7J7JJU3</accession>
<evidence type="ECO:0000313" key="3">
    <source>
        <dbReference type="EMBL" id="KAF6026385.1"/>
    </source>
</evidence>
<feature type="compositionally biased region" description="Low complexity" evidence="1">
    <location>
        <begin position="73"/>
        <end position="86"/>
    </location>
</feature>
<feature type="region of interest" description="Disordered" evidence="1">
    <location>
        <begin position="70"/>
        <end position="125"/>
    </location>
</feature>
<gene>
    <name evidence="3" type="ORF">EB796_015307</name>
</gene>
<evidence type="ECO:0000256" key="1">
    <source>
        <dbReference type="SAM" id="MobiDB-lite"/>
    </source>
</evidence>
<keyword evidence="4" id="KW-1185">Reference proteome</keyword>
<dbReference type="EMBL" id="VXIV02002288">
    <property type="protein sequence ID" value="KAF6026385.1"/>
    <property type="molecule type" value="Genomic_DNA"/>
</dbReference>
<feature type="compositionally biased region" description="Polar residues" evidence="1">
    <location>
        <begin position="109"/>
        <end position="118"/>
    </location>
</feature>
<sequence>MSNSYSHVMVSSKSLGKINMRHSISLYPNITFWQYHPSQQCYRTEMWDFIFYQCSVLTFILLYWFHKPKDQTSSSPSNPINQQSSSGEKDQLLTSKSVESAEIDASLKNKGTTTSNKYSSEKGPG</sequence>
<evidence type="ECO:0000256" key="2">
    <source>
        <dbReference type="SAM" id="Phobius"/>
    </source>
</evidence>
<keyword evidence="2" id="KW-0472">Membrane</keyword>
<feature type="transmembrane region" description="Helical" evidence="2">
    <location>
        <begin position="49"/>
        <end position="65"/>
    </location>
</feature>
<keyword evidence="2" id="KW-1133">Transmembrane helix</keyword>
<keyword evidence="2" id="KW-0812">Transmembrane</keyword>
<comment type="caution">
    <text evidence="3">The sequence shown here is derived from an EMBL/GenBank/DDBJ whole genome shotgun (WGS) entry which is preliminary data.</text>
</comment>
<dbReference type="Proteomes" id="UP000593567">
    <property type="component" value="Unassembled WGS sequence"/>
</dbReference>
<name>A0A7J7JJU3_BUGNE</name>
<protein>
    <submittedName>
        <fullName evidence="3">Uncharacterized protein</fullName>
    </submittedName>
</protein>
<reference evidence="3" key="1">
    <citation type="submission" date="2020-06" db="EMBL/GenBank/DDBJ databases">
        <title>Draft genome of Bugula neritina, a colonial animal packing powerful symbionts and potential medicines.</title>
        <authorList>
            <person name="Rayko M."/>
        </authorList>
    </citation>
    <scope>NUCLEOTIDE SEQUENCE [LARGE SCALE GENOMIC DNA]</scope>
    <source>
        <strain evidence="3">Kwan_BN1</strain>
    </source>
</reference>
<dbReference type="AlphaFoldDB" id="A0A7J7JJU3"/>
<organism evidence="3 4">
    <name type="scientific">Bugula neritina</name>
    <name type="common">Brown bryozoan</name>
    <name type="synonym">Sertularia neritina</name>
    <dbReference type="NCBI Taxonomy" id="10212"/>
    <lineage>
        <taxon>Eukaryota</taxon>
        <taxon>Metazoa</taxon>
        <taxon>Spiralia</taxon>
        <taxon>Lophotrochozoa</taxon>
        <taxon>Bryozoa</taxon>
        <taxon>Gymnolaemata</taxon>
        <taxon>Cheilostomatida</taxon>
        <taxon>Flustrina</taxon>
        <taxon>Buguloidea</taxon>
        <taxon>Bugulidae</taxon>
        <taxon>Bugula</taxon>
    </lineage>
</organism>
<evidence type="ECO:0000313" key="4">
    <source>
        <dbReference type="Proteomes" id="UP000593567"/>
    </source>
</evidence>